<dbReference type="SUPFAM" id="SSF47686">
    <property type="entry name" value="Anaphylotoxins (complement system)"/>
    <property type="match status" value="1"/>
</dbReference>
<dbReference type="InterPro" id="IPR018933">
    <property type="entry name" value="Netrin_module_non-TIMP"/>
</dbReference>
<feature type="domain" description="Anaphylatoxin-like" evidence="4">
    <location>
        <begin position="18"/>
        <end position="59"/>
    </location>
</feature>
<dbReference type="EMBL" id="JAFDVH010000004">
    <property type="protein sequence ID" value="KAG7480442.1"/>
    <property type="molecule type" value="Genomic_DNA"/>
</dbReference>
<dbReference type="InterPro" id="IPR001134">
    <property type="entry name" value="Netrin_domain"/>
</dbReference>
<keyword evidence="7" id="KW-1185">Reference proteome</keyword>
<evidence type="ECO:0000259" key="5">
    <source>
        <dbReference type="PROSITE" id="PS50189"/>
    </source>
</evidence>
<accession>A0A9D3Q7T7</accession>
<dbReference type="Gene3D" id="2.40.50.120">
    <property type="match status" value="1"/>
</dbReference>
<evidence type="ECO:0000259" key="4">
    <source>
        <dbReference type="PROSITE" id="PS01178"/>
    </source>
</evidence>
<dbReference type="PANTHER" id="PTHR11412">
    <property type="entry name" value="MACROGLOBULIN / COMPLEMENT"/>
    <property type="match status" value="1"/>
</dbReference>
<dbReference type="Gene3D" id="2.60.120.1540">
    <property type="match status" value="1"/>
</dbReference>
<comment type="caution">
    <text evidence="6">The sequence shown here is derived from an EMBL/GenBank/DDBJ whole genome shotgun (WGS) entry which is preliminary data.</text>
</comment>
<dbReference type="Pfam" id="PF07678">
    <property type="entry name" value="TED_complement"/>
    <property type="match status" value="2"/>
</dbReference>
<dbReference type="Pfam" id="PF07677">
    <property type="entry name" value="A2M_recep"/>
    <property type="match status" value="1"/>
</dbReference>
<dbReference type="InterPro" id="IPR050473">
    <property type="entry name" value="A2M/Complement_sys"/>
</dbReference>
<dbReference type="PANTHER" id="PTHR11412:SF83">
    <property type="entry name" value="COMPLEMENT C5"/>
    <property type="match status" value="1"/>
</dbReference>
<dbReference type="SUPFAM" id="SSF48239">
    <property type="entry name" value="Terpenoid cyclases/Protein prenyltransferases"/>
    <property type="match status" value="1"/>
</dbReference>
<dbReference type="Pfam" id="PF00207">
    <property type="entry name" value="A2M"/>
    <property type="match status" value="1"/>
</dbReference>
<dbReference type="AlphaFoldDB" id="A0A9D3Q7T7"/>
<dbReference type="Gene3D" id="2.60.40.10">
    <property type="entry name" value="Immunoglobulins"/>
    <property type="match status" value="1"/>
</dbReference>
<dbReference type="CDD" id="cd00017">
    <property type="entry name" value="ANATO"/>
    <property type="match status" value="1"/>
</dbReference>
<comment type="subcellular location">
    <subcellularLocation>
        <location evidence="1">Secreted</location>
    </subcellularLocation>
</comment>
<dbReference type="SUPFAM" id="SSF49410">
    <property type="entry name" value="Alpha-macroglobulin receptor domain"/>
    <property type="match status" value="1"/>
</dbReference>
<gene>
    <name evidence="6" type="ORF">MATL_G00056110</name>
</gene>
<evidence type="ECO:0000256" key="3">
    <source>
        <dbReference type="ARBA" id="ARBA00023157"/>
    </source>
</evidence>
<dbReference type="Gene3D" id="1.20.91.20">
    <property type="entry name" value="Anaphylotoxins (complement system)"/>
    <property type="match status" value="1"/>
</dbReference>
<dbReference type="InterPro" id="IPR013783">
    <property type="entry name" value="Ig-like_fold"/>
</dbReference>
<dbReference type="InterPro" id="IPR009048">
    <property type="entry name" value="A-macroglobulin_rcpt-bd"/>
</dbReference>
<dbReference type="InterPro" id="IPR011626">
    <property type="entry name" value="Alpha-macroglobulin_TED"/>
</dbReference>
<evidence type="ECO:0000256" key="1">
    <source>
        <dbReference type="ARBA" id="ARBA00004613"/>
    </source>
</evidence>
<organism evidence="6 7">
    <name type="scientific">Megalops atlanticus</name>
    <name type="common">Tarpon</name>
    <name type="synonym">Clupea gigantea</name>
    <dbReference type="NCBI Taxonomy" id="7932"/>
    <lineage>
        <taxon>Eukaryota</taxon>
        <taxon>Metazoa</taxon>
        <taxon>Chordata</taxon>
        <taxon>Craniata</taxon>
        <taxon>Vertebrata</taxon>
        <taxon>Euteleostomi</taxon>
        <taxon>Actinopterygii</taxon>
        <taxon>Neopterygii</taxon>
        <taxon>Teleostei</taxon>
        <taxon>Elopiformes</taxon>
        <taxon>Megalopidae</taxon>
        <taxon>Megalops</taxon>
    </lineage>
</organism>
<dbReference type="Pfam" id="PF21309">
    <property type="entry name" value="C5_CUB"/>
    <property type="match status" value="1"/>
</dbReference>
<dbReference type="SMART" id="SM01361">
    <property type="entry name" value="A2M_recep"/>
    <property type="match status" value="1"/>
</dbReference>
<reference evidence="6" key="1">
    <citation type="submission" date="2021-01" db="EMBL/GenBank/DDBJ databases">
        <authorList>
            <person name="Zahm M."/>
            <person name="Roques C."/>
            <person name="Cabau C."/>
            <person name="Klopp C."/>
            <person name="Donnadieu C."/>
            <person name="Jouanno E."/>
            <person name="Lampietro C."/>
            <person name="Louis A."/>
            <person name="Herpin A."/>
            <person name="Echchiki A."/>
            <person name="Berthelot C."/>
            <person name="Parey E."/>
            <person name="Roest-Crollius H."/>
            <person name="Braasch I."/>
            <person name="Postlethwait J."/>
            <person name="Bobe J."/>
            <person name="Montfort J."/>
            <person name="Bouchez O."/>
            <person name="Begum T."/>
            <person name="Mejri S."/>
            <person name="Adams A."/>
            <person name="Chen W.-J."/>
            <person name="Guiguen Y."/>
        </authorList>
    </citation>
    <scope>NUCLEOTIDE SEQUENCE</scope>
    <source>
        <strain evidence="6">YG-15Mar2019-1</strain>
        <tissue evidence="6">Brain</tissue>
    </source>
</reference>
<evidence type="ECO:0000313" key="6">
    <source>
        <dbReference type="EMBL" id="KAG7480442.1"/>
    </source>
</evidence>
<evidence type="ECO:0008006" key="8">
    <source>
        <dbReference type="Google" id="ProtNLM"/>
    </source>
</evidence>
<evidence type="ECO:0000313" key="7">
    <source>
        <dbReference type="Proteomes" id="UP001046870"/>
    </source>
</evidence>
<evidence type="ECO:0000256" key="2">
    <source>
        <dbReference type="ARBA" id="ARBA00022525"/>
    </source>
</evidence>
<dbReference type="Pfam" id="PF01759">
    <property type="entry name" value="NTR"/>
    <property type="match status" value="1"/>
</dbReference>
<keyword evidence="2" id="KW-0964">Secreted</keyword>
<dbReference type="GO" id="GO:0004866">
    <property type="term" value="F:endopeptidase inhibitor activity"/>
    <property type="evidence" value="ECO:0007669"/>
    <property type="project" value="InterPro"/>
</dbReference>
<dbReference type="InterPro" id="IPR036595">
    <property type="entry name" value="A-macroglobulin_rcpt-bd_sf"/>
</dbReference>
<dbReference type="SMART" id="SM00643">
    <property type="entry name" value="C345C"/>
    <property type="match status" value="1"/>
</dbReference>
<dbReference type="InterPro" id="IPR008930">
    <property type="entry name" value="Terpenoid_cyclase/PrenylTrfase"/>
</dbReference>
<dbReference type="Gene3D" id="1.50.10.20">
    <property type="match status" value="1"/>
</dbReference>
<protein>
    <recommendedName>
        <fullName evidence="8">Complement C5</fullName>
    </recommendedName>
</protein>
<dbReference type="Gene3D" id="2.20.130.20">
    <property type="match status" value="1"/>
</dbReference>
<dbReference type="InterPro" id="IPR001599">
    <property type="entry name" value="Macroglobln_a2"/>
</dbReference>
<name>A0A9D3Q7T7_MEGAT</name>
<dbReference type="PROSITE" id="PS01178">
    <property type="entry name" value="ANAPHYLATOXIN_2"/>
    <property type="match status" value="1"/>
</dbReference>
<dbReference type="InterPro" id="IPR018081">
    <property type="entry name" value="Anaphylatoxin_comp_syst"/>
</dbReference>
<dbReference type="Proteomes" id="UP001046870">
    <property type="component" value="Chromosome 4"/>
</dbReference>
<dbReference type="Gene3D" id="2.60.40.690">
    <property type="entry name" value="Alpha-macroglobulin, receptor-binding domain"/>
    <property type="match status" value="1"/>
</dbReference>
<dbReference type="OrthoDB" id="6359008at2759"/>
<sequence length="987" mass="111753">MERSCCPTARSYRGMGPCCSAGMKSIPTLETCATRAQRLNKHPRFPDHEACRRIFRECCEFYLKLYASSTHQLILARMELEILYGLEAPRVRSFFPESWLWEVHPVTDRSGLMSFPKYLPDSLTTWEIKAVEMSSEGLCVAAPLRVQVTQMLSVDVPLPYSMVRGEQVELRGSVYNQHIRDSWFCVTLAAPPGVCLFQGKRAGLSQVTPCTRQPLRAESVSLVTFTLLALEVGNHRLNFTLTSPLGSETVIKTLRVVPEGIRTEIPKGGTLDPQGVYGHMRRRLEFANNTPPNLVPKSSVDRVLSISGELLGSVIAILNDPAGLSQLTSLPRGSAEVELMGLLPIYYVYHYLERTDRWDVMGADHIRKRMELRRKMKEGITSIMSFRKKETNSYSMWTNKEASTWLTALVIKTLGQVDKYVQVDRKAFYLQTCQAYGRWGGRYRADRLPHGLHAIGIRNAMAVPDCSLQEFRDVLDHAAEYLSQNFQRLRSMYVRAITAYALVLVDQNSIPARQLYQSLQKDAVVKGNPAVIRFWKEKDSSPNPSTPSKASAQSVETTVYVLLTALLYGNQQYAGPILNWLTQDQRYGGGFHSTQDTILTLEALTEYSQKVRHAELNMDIRASYRKKGDLKQVSLSQKHPVAPPIQVTHDDDVIVVTGSSTGVSVVNMKTVYYSITHSNEHCHFELTIESHPAVEQSTDPMLMSPRIVACAKYNPPENEVFMESSHTVMEIHLPTGVQPVQEDLDMMQNSLESRISYYEIQGDQVLLQLDSVPASNYLCVGFRIQEMFRTGMASSSLFKVYEYHAPENQCSKLYYPHGERRLLRLCEGLECQCMAAECSSFKPPMDLTITADARLKAVCQDHIKYVFKVKMESSEAEGDFVSYTAKIKDVYKKDTEDVKRNTEVTFVKKATCSSVDLTPGSQYLIMGTEVMQIEVNRSYKYKFPLDSQTWVERWPDEDDCKDSTCTDFVKILEDFSFTFLIEGCGLK</sequence>
<dbReference type="InterPro" id="IPR008993">
    <property type="entry name" value="TIMP-like_OB-fold"/>
</dbReference>
<dbReference type="InterPro" id="IPR048843">
    <property type="entry name" value="C5_CUB"/>
</dbReference>
<dbReference type="SMART" id="SM01360">
    <property type="entry name" value="A2M"/>
    <property type="match status" value="1"/>
</dbReference>
<dbReference type="PROSITE" id="PS50189">
    <property type="entry name" value="NTR"/>
    <property type="match status" value="1"/>
</dbReference>
<dbReference type="SUPFAM" id="SSF50242">
    <property type="entry name" value="TIMP-like"/>
    <property type="match status" value="1"/>
</dbReference>
<keyword evidence="3" id="KW-1015">Disulfide bond</keyword>
<dbReference type="InterPro" id="IPR000020">
    <property type="entry name" value="Anaphylatoxin/fibulin"/>
</dbReference>
<feature type="domain" description="NTR" evidence="5">
    <location>
        <begin position="838"/>
        <end position="984"/>
    </location>
</feature>
<dbReference type="GO" id="GO:0005615">
    <property type="term" value="C:extracellular space"/>
    <property type="evidence" value="ECO:0007669"/>
    <property type="project" value="InterPro"/>
</dbReference>
<proteinExistence type="predicted"/>
<dbReference type="Pfam" id="PF01821">
    <property type="entry name" value="ANATO"/>
    <property type="match status" value="1"/>
</dbReference>